<proteinExistence type="predicted"/>
<accession>A0A074MVY8</accession>
<dbReference type="RefSeq" id="WP_051699180.1">
    <property type="nucleotide sequence ID" value="NZ_JMIW01000004.1"/>
</dbReference>
<dbReference type="EMBL" id="JMIW01000004">
    <property type="protein sequence ID" value="KEO89772.1"/>
    <property type="molecule type" value="Genomic_DNA"/>
</dbReference>
<evidence type="ECO:0000313" key="2">
    <source>
        <dbReference type="Proteomes" id="UP000027647"/>
    </source>
</evidence>
<name>A0A074MVY8_ERYLO</name>
<dbReference type="AlphaFoldDB" id="A0A074MVY8"/>
<protein>
    <submittedName>
        <fullName evidence="1">Uncharacterized protein</fullName>
    </submittedName>
</protein>
<dbReference type="OrthoDB" id="7363783at2"/>
<dbReference type="STRING" id="1044.EH31_11495"/>
<dbReference type="InterPro" id="IPR054234">
    <property type="entry name" value="DUF6961"/>
</dbReference>
<reference evidence="1 2" key="1">
    <citation type="submission" date="2014-04" db="EMBL/GenBank/DDBJ databases">
        <title>A comprehensive comparison of genomes of Erythrobacter spp. strains.</title>
        <authorList>
            <person name="Zheng Q."/>
        </authorList>
    </citation>
    <scope>NUCLEOTIDE SEQUENCE [LARGE SCALE GENOMIC DNA]</scope>
    <source>
        <strain evidence="1 2">DSM 6997</strain>
    </source>
</reference>
<comment type="caution">
    <text evidence="1">The sequence shown here is derived from an EMBL/GenBank/DDBJ whole genome shotgun (WGS) entry which is preliminary data.</text>
</comment>
<dbReference type="Pfam" id="PF22284">
    <property type="entry name" value="DUF6961"/>
    <property type="match status" value="1"/>
</dbReference>
<sequence length="64" mass="7212">MVLNRDQERWAAALWVEKNHGDAGPAYIAKQVERLTLEGDEAGVETWKAIADRFDQLARKSTAN</sequence>
<evidence type="ECO:0000313" key="1">
    <source>
        <dbReference type="EMBL" id="KEO89772.1"/>
    </source>
</evidence>
<keyword evidence="2" id="KW-1185">Reference proteome</keyword>
<gene>
    <name evidence="1" type="ORF">EH31_11495</name>
</gene>
<dbReference type="Proteomes" id="UP000027647">
    <property type="component" value="Unassembled WGS sequence"/>
</dbReference>
<organism evidence="1 2">
    <name type="scientific">Erythrobacter longus</name>
    <dbReference type="NCBI Taxonomy" id="1044"/>
    <lineage>
        <taxon>Bacteria</taxon>
        <taxon>Pseudomonadati</taxon>
        <taxon>Pseudomonadota</taxon>
        <taxon>Alphaproteobacteria</taxon>
        <taxon>Sphingomonadales</taxon>
        <taxon>Erythrobacteraceae</taxon>
        <taxon>Erythrobacter/Porphyrobacter group</taxon>
        <taxon>Erythrobacter</taxon>
    </lineage>
</organism>